<reference evidence="1 2" key="1">
    <citation type="submission" date="2006-02" db="EMBL/GenBank/DDBJ databases">
        <authorList>
            <person name="Pinhassi J."/>
            <person name="Pedros-Alio C."/>
            <person name="Ferriera S."/>
            <person name="Johnson J."/>
            <person name="Kravitz S."/>
            <person name="Halpern A."/>
            <person name="Remington K."/>
            <person name="Beeson K."/>
            <person name="Tran B."/>
            <person name="Rogers Y.-H."/>
            <person name="Friedman R."/>
            <person name="Venter J.C."/>
        </authorList>
    </citation>
    <scope>NUCLEOTIDE SEQUENCE [LARGE SCALE GENOMIC DNA]</scope>
    <source>
        <strain evidence="1 2">MED297</strain>
    </source>
</reference>
<gene>
    <name evidence="1" type="ORF">MED297_12502</name>
</gene>
<evidence type="ECO:0000313" key="1">
    <source>
        <dbReference type="EMBL" id="EAR09550.1"/>
    </source>
</evidence>
<organism evidence="1 2">
    <name type="scientific">Reinekea blandensis MED297</name>
    <dbReference type="NCBI Taxonomy" id="314283"/>
    <lineage>
        <taxon>Bacteria</taxon>
        <taxon>Pseudomonadati</taxon>
        <taxon>Pseudomonadota</taxon>
        <taxon>Gammaproteobacteria</taxon>
        <taxon>Oceanospirillales</taxon>
        <taxon>Saccharospirillaceae</taxon>
        <taxon>Reinekea</taxon>
    </lineage>
</organism>
<accession>A4BE72</accession>
<dbReference type="HOGENOM" id="CLU_466089_0_0_6"/>
<comment type="caution">
    <text evidence="1">The sequence shown here is derived from an EMBL/GenBank/DDBJ whole genome shotgun (WGS) entry which is preliminary data.</text>
</comment>
<keyword evidence="2" id="KW-1185">Reference proteome</keyword>
<dbReference type="STRING" id="314283.MED297_12502"/>
<protein>
    <submittedName>
        <fullName evidence="1">Uncharacterized protein</fullName>
    </submittedName>
</protein>
<dbReference type="RefSeq" id="WP_008042250.1">
    <property type="nucleotide sequence ID" value="NZ_CH724149.1"/>
</dbReference>
<name>A4BE72_9GAMM</name>
<dbReference type="OrthoDB" id="6188445at2"/>
<proteinExistence type="predicted"/>
<evidence type="ECO:0000313" key="2">
    <source>
        <dbReference type="Proteomes" id="UP000005953"/>
    </source>
</evidence>
<dbReference type="AlphaFoldDB" id="A4BE72"/>
<sequence>MPDIRRFLQTAIIGCSLCSSGQAIELGVDGAFYGGGLVDDWGLSGHAQLIGESGFGLDVGYRHVNQLSYQALNQTLNHSFGQYEVAGLWQAGDEAFRIQLLGGGILSNRWVQSGTEDVIARYAPGYRLDAGVSVPVFTRLRAFAEFGYQGWLDAEMPGQLRWRYGLRILVGGQPESLPNDVTLSDSSSDNALVLSEMPDVVIDPAVPQYVPSHLSQSLPPIVANSEVCKCFPAGPYTLQLGEFASMAQAIRGLEYRGLRQFFNSRTYLRAPLPVFLAQAEAKGPVGLYLGELSSVDEMQFWRHELRKSGLQARFRKVVNSTGERVVNPIVEVNDSMVDKTPIYTAEEIRRMNSLPENDEQNRSSASAMEDERDAISAWQDAQMEQKQELNQVTNEPAEAVFIDEGLQLGPMQQNELLTLLATDTLQAMLARDPKVRSPENSELIWDESRDEAWLYLNGFQDVQQMDEWRAWLESEGLTADRVTDSVNPLGDVYRFALARPITPFSVEMVRQSEAQSLFNSMRSPEVLWFQAFQRINDQSAETSLNYSRQDNRYRLIAVNIADADARARVWADLTAVGLLPALAEE</sequence>
<dbReference type="EMBL" id="AAOE01000009">
    <property type="protein sequence ID" value="EAR09550.1"/>
    <property type="molecule type" value="Genomic_DNA"/>
</dbReference>
<dbReference type="Proteomes" id="UP000005953">
    <property type="component" value="Unassembled WGS sequence"/>
</dbReference>